<dbReference type="EMBL" id="CALNXJ010000014">
    <property type="protein sequence ID" value="CAH3115036.1"/>
    <property type="molecule type" value="Genomic_DNA"/>
</dbReference>
<proteinExistence type="predicted"/>
<accession>A0AAU9WJE1</accession>
<keyword evidence="3" id="KW-1185">Reference proteome</keyword>
<protein>
    <submittedName>
        <fullName evidence="2">Uncharacterized protein</fullName>
    </submittedName>
</protein>
<evidence type="ECO:0000313" key="3">
    <source>
        <dbReference type="Proteomes" id="UP001159428"/>
    </source>
</evidence>
<reference evidence="2 3" key="1">
    <citation type="submission" date="2022-05" db="EMBL/GenBank/DDBJ databases">
        <authorList>
            <consortium name="Genoscope - CEA"/>
            <person name="William W."/>
        </authorList>
    </citation>
    <scope>NUCLEOTIDE SEQUENCE [LARGE SCALE GENOMIC DNA]</scope>
</reference>
<sequence length="97" mass="11525">MSDEWVFHIRKQPRSKERLKREKGIGCIIKSVGEKRRKSQIDLASSETYKTTTEEITQKNNMKQVRDEAHTKVQARKDIIPDKYHERKENQNKDDAL</sequence>
<evidence type="ECO:0000256" key="1">
    <source>
        <dbReference type="SAM" id="MobiDB-lite"/>
    </source>
</evidence>
<dbReference type="AlphaFoldDB" id="A0AAU9WJE1"/>
<name>A0AAU9WJE1_9CNID</name>
<gene>
    <name evidence="2" type="ORF">PMEA_00005819</name>
</gene>
<evidence type="ECO:0000313" key="2">
    <source>
        <dbReference type="EMBL" id="CAH3115036.1"/>
    </source>
</evidence>
<comment type="caution">
    <text evidence="2">The sequence shown here is derived from an EMBL/GenBank/DDBJ whole genome shotgun (WGS) entry which is preliminary data.</text>
</comment>
<feature type="region of interest" description="Disordered" evidence="1">
    <location>
        <begin position="61"/>
        <end position="97"/>
    </location>
</feature>
<feature type="compositionally biased region" description="Basic and acidic residues" evidence="1">
    <location>
        <begin position="64"/>
        <end position="97"/>
    </location>
</feature>
<organism evidence="2 3">
    <name type="scientific">Pocillopora meandrina</name>
    <dbReference type="NCBI Taxonomy" id="46732"/>
    <lineage>
        <taxon>Eukaryota</taxon>
        <taxon>Metazoa</taxon>
        <taxon>Cnidaria</taxon>
        <taxon>Anthozoa</taxon>
        <taxon>Hexacorallia</taxon>
        <taxon>Scleractinia</taxon>
        <taxon>Astrocoeniina</taxon>
        <taxon>Pocilloporidae</taxon>
        <taxon>Pocillopora</taxon>
    </lineage>
</organism>
<dbReference type="Proteomes" id="UP001159428">
    <property type="component" value="Unassembled WGS sequence"/>
</dbReference>